<evidence type="ECO:0000256" key="3">
    <source>
        <dbReference type="ARBA" id="ARBA00022679"/>
    </source>
</evidence>
<evidence type="ECO:0000313" key="7">
    <source>
        <dbReference type="Proteomes" id="UP000199296"/>
    </source>
</evidence>
<keyword evidence="4" id="KW-0658">Purine biosynthesis</keyword>
<dbReference type="InterPro" id="IPR004607">
    <property type="entry name" value="GART"/>
</dbReference>
<protein>
    <recommendedName>
        <fullName evidence="2">phosphoribosylglycinamide formyltransferase 1</fullName>
        <ecNumber evidence="2">2.1.2.2</ecNumber>
    </recommendedName>
</protein>
<evidence type="ECO:0000256" key="1">
    <source>
        <dbReference type="ARBA" id="ARBA00005054"/>
    </source>
</evidence>
<dbReference type="EC" id="2.1.2.2" evidence="2"/>
<dbReference type="STRING" id="470826.SAMN04488027_10288"/>
<gene>
    <name evidence="6" type="ORF">SAMN04488027_10288</name>
</gene>
<dbReference type="EMBL" id="FNCW01000002">
    <property type="protein sequence ID" value="SDG47098.1"/>
    <property type="molecule type" value="Genomic_DNA"/>
</dbReference>
<keyword evidence="7" id="KW-1185">Reference proteome</keyword>
<organism evidence="6 7">
    <name type="scientific">Psychroflexus sediminis</name>
    <dbReference type="NCBI Taxonomy" id="470826"/>
    <lineage>
        <taxon>Bacteria</taxon>
        <taxon>Pseudomonadati</taxon>
        <taxon>Bacteroidota</taxon>
        <taxon>Flavobacteriia</taxon>
        <taxon>Flavobacteriales</taxon>
        <taxon>Flavobacteriaceae</taxon>
        <taxon>Psychroflexus</taxon>
    </lineage>
</organism>
<dbReference type="Gene3D" id="3.40.50.170">
    <property type="entry name" value="Formyl transferase, N-terminal domain"/>
    <property type="match status" value="1"/>
</dbReference>
<keyword evidence="3 6" id="KW-0808">Transferase</keyword>
<feature type="domain" description="Formyl transferase N-terminal" evidence="5">
    <location>
        <begin position="10"/>
        <end position="188"/>
    </location>
</feature>
<dbReference type="CDD" id="cd08645">
    <property type="entry name" value="FMT_core_GART"/>
    <property type="match status" value="1"/>
</dbReference>
<evidence type="ECO:0000256" key="2">
    <source>
        <dbReference type="ARBA" id="ARBA00012254"/>
    </source>
</evidence>
<evidence type="ECO:0000259" key="5">
    <source>
        <dbReference type="Pfam" id="PF00551"/>
    </source>
</evidence>
<dbReference type="PANTHER" id="PTHR43369:SF2">
    <property type="entry name" value="PHOSPHORIBOSYLGLYCINAMIDE FORMYLTRANSFERASE"/>
    <property type="match status" value="1"/>
</dbReference>
<dbReference type="Pfam" id="PF00551">
    <property type="entry name" value="Formyl_trans_N"/>
    <property type="match status" value="1"/>
</dbReference>
<proteinExistence type="predicted"/>
<dbReference type="GO" id="GO:0005829">
    <property type="term" value="C:cytosol"/>
    <property type="evidence" value="ECO:0007669"/>
    <property type="project" value="TreeGrafter"/>
</dbReference>
<dbReference type="GO" id="GO:0006189">
    <property type="term" value="P:'de novo' IMP biosynthetic process"/>
    <property type="evidence" value="ECO:0007669"/>
    <property type="project" value="InterPro"/>
</dbReference>
<dbReference type="GO" id="GO:0004644">
    <property type="term" value="F:phosphoribosylglycinamide formyltransferase activity"/>
    <property type="evidence" value="ECO:0007669"/>
    <property type="project" value="UniProtKB-EC"/>
</dbReference>
<dbReference type="AlphaFoldDB" id="A0A1G7UIC3"/>
<sequence>MEKSKSNSKKRIVVFASGNGTNAINLYHYFRDNEKVEVSHILSNNKKSRVLRRAHDLGIKCIHFDKEDLQESTNLLEVVKEINPDIIALAGFLLKIPESFLAVFPNQIVNIHPSLLPKYGGEGMYGERVFKRVLKNKDKESGITIHYVSTHYDEGETIAQFKIDLEDNEDLNSLEEKIHSLEYEHYPKEIEKLLF</sequence>
<dbReference type="PANTHER" id="PTHR43369">
    <property type="entry name" value="PHOSPHORIBOSYLGLYCINAMIDE FORMYLTRANSFERASE"/>
    <property type="match status" value="1"/>
</dbReference>
<comment type="pathway">
    <text evidence="1">Purine metabolism; IMP biosynthesis via de novo pathway; N(2)-formyl-N(1)-(5-phospho-D-ribosyl)glycinamide from N(1)-(5-phospho-D-ribosyl)glycinamide (10-formyl THF route): step 1/1.</text>
</comment>
<dbReference type="InterPro" id="IPR002376">
    <property type="entry name" value="Formyl_transf_N"/>
</dbReference>
<evidence type="ECO:0000256" key="4">
    <source>
        <dbReference type="ARBA" id="ARBA00022755"/>
    </source>
</evidence>
<dbReference type="RefSeq" id="WP_093364945.1">
    <property type="nucleotide sequence ID" value="NZ_FNCW01000002.1"/>
</dbReference>
<accession>A0A1G7UIC3</accession>
<dbReference type="OrthoDB" id="9806170at2"/>
<dbReference type="SUPFAM" id="SSF53328">
    <property type="entry name" value="Formyltransferase"/>
    <property type="match status" value="1"/>
</dbReference>
<evidence type="ECO:0000313" key="6">
    <source>
        <dbReference type="EMBL" id="SDG47098.1"/>
    </source>
</evidence>
<reference evidence="6 7" key="1">
    <citation type="submission" date="2016-10" db="EMBL/GenBank/DDBJ databases">
        <authorList>
            <person name="de Groot N.N."/>
        </authorList>
    </citation>
    <scope>NUCLEOTIDE SEQUENCE [LARGE SCALE GENOMIC DNA]</scope>
    <source>
        <strain evidence="6 7">DSM 19803</strain>
    </source>
</reference>
<dbReference type="InterPro" id="IPR036477">
    <property type="entry name" value="Formyl_transf_N_sf"/>
</dbReference>
<name>A0A1G7UIC3_9FLAO</name>
<dbReference type="Proteomes" id="UP000199296">
    <property type="component" value="Unassembled WGS sequence"/>
</dbReference>